<evidence type="ECO:0000256" key="1">
    <source>
        <dbReference type="SAM" id="SignalP"/>
    </source>
</evidence>
<dbReference type="GO" id="GO:0008237">
    <property type="term" value="F:metallopeptidase activity"/>
    <property type="evidence" value="ECO:0007669"/>
    <property type="project" value="UniProtKB-KW"/>
</dbReference>
<comment type="caution">
    <text evidence="2">The sequence shown here is derived from an EMBL/GenBank/DDBJ whole genome shotgun (WGS) entry which is preliminary data.</text>
</comment>
<dbReference type="STRING" id="421531.IX38_02500"/>
<sequence>MKRNFKFCLLAGAIAAFSLSACRDDKMEESVLPESQSANAKIEQPGDLEKICSYVDQYWSSTAVLKTTLQNTADTQFMNAQMTKIASLWGRSNPTLRFVDDPSNFNSTYNAISYSTGKIYYGYAIYADAKNKGGDIVNAMILAHEYGHQLQYIFGLPSVSESTARPNELEADGFAGYYLRRPNGYNKTNFSEIAAAYEFAQSIGDYQTNSAGHHGTPPQRRSAVRLGFLLGQYDLNASNFDYNFFYYYQGVLNGTYKMGKNSVNPEIDAYMSQYMDELRKIQTGEISEEEFKHLK</sequence>
<accession>A0A085ZY75</accession>
<evidence type="ECO:0000313" key="2">
    <source>
        <dbReference type="EMBL" id="KFF09389.1"/>
    </source>
</evidence>
<dbReference type="AlphaFoldDB" id="A0A085ZY75"/>
<keyword evidence="3" id="KW-1185">Reference proteome</keyword>
<dbReference type="GO" id="GO:0006508">
    <property type="term" value="P:proteolysis"/>
    <property type="evidence" value="ECO:0007669"/>
    <property type="project" value="UniProtKB-KW"/>
</dbReference>
<protein>
    <submittedName>
        <fullName evidence="2">Metalloprotease</fullName>
    </submittedName>
</protein>
<keyword evidence="2" id="KW-0645">Protease</keyword>
<name>A0A085ZY75_9FLAO</name>
<feature type="signal peptide" evidence="1">
    <location>
        <begin position="1"/>
        <end position="23"/>
    </location>
</feature>
<feature type="chain" id="PRO_5001801917" evidence="1">
    <location>
        <begin position="24"/>
        <end position="295"/>
    </location>
</feature>
<evidence type="ECO:0000313" key="3">
    <source>
        <dbReference type="Proteomes" id="UP000028703"/>
    </source>
</evidence>
<dbReference type="PROSITE" id="PS51257">
    <property type="entry name" value="PROKAR_LIPOPROTEIN"/>
    <property type="match status" value="1"/>
</dbReference>
<dbReference type="eggNOG" id="COG2321">
    <property type="taxonomic scope" value="Bacteria"/>
</dbReference>
<keyword evidence="2" id="KW-0482">Metalloprotease</keyword>
<organism evidence="2 3">
    <name type="scientific">Chryseobacterium luteum</name>
    <dbReference type="NCBI Taxonomy" id="421531"/>
    <lineage>
        <taxon>Bacteria</taxon>
        <taxon>Pseudomonadati</taxon>
        <taxon>Bacteroidota</taxon>
        <taxon>Flavobacteriia</taxon>
        <taxon>Flavobacteriales</taxon>
        <taxon>Weeksellaceae</taxon>
        <taxon>Chryseobacterium group</taxon>
        <taxon>Chryseobacterium</taxon>
    </lineage>
</organism>
<keyword evidence="2" id="KW-0378">Hydrolase</keyword>
<dbReference type="Proteomes" id="UP000028703">
    <property type="component" value="Unassembled WGS sequence"/>
</dbReference>
<proteinExistence type="predicted"/>
<dbReference type="EMBL" id="JPRO01000001">
    <property type="protein sequence ID" value="KFF09389.1"/>
    <property type="molecule type" value="Genomic_DNA"/>
</dbReference>
<dbReference type="OrthoDB" id="9152336at2"/>
<dbReference type="RefSeq" id="WP_034701233.1">
    <property type="nucleotide sequence ID" value="NZ_JPRO01000001.1"/>
</dbReference>
<dbReference type="SUPFAM" id="SSF55486">
    <property type="entry name" value="Metalloproteases ('zincins'), catalytic domain"/>
    <property type="match status" value="1"/>
</dbReference>
<reference evidence="2 3" key="1">
    <citation type="submission" date="2014-07" db="EMBL/GenBank/DDBJ databases">
        <title>Genome of Chryseobacterium luteum DSM 18605.</title>
        <authorList>
            <person name="Stropko S.J."/>
            <person name="Pipes S.E."/>
            <person name="Newman J.D."/>
        </authorList>
    </citation>
    <scope>NUCLEOTIDE SEQUENCE [LARGE SCALE GENOMIC DNA]</scope>
    <source>
        <strain evidence="2 3">DSM 18605</strain>
    </source>
</reference>
<gene>
    <name evidence="2" type="ORF">IX38_02500</name>
</gene>
<keyword evidence="1" id="KW-0732">Signal</keyword>